<dbReference type="AlphaFoldDB" id="A0A9P4Z3M2"/>
<dbReference type="EMBL" id="JAANYQ010000001">
    <property type="protein sequence ID" value="KAF4126911.1"/>
    <property type="molecule type" value="Genomic_DNA"/>
</dbReference>
<dbReference type="OrthoDB" id="194358at2759"/>
<proteinExistence type="predicted"/>
<name>A0A9P4Z3M2_9HYPO</name>
<reference evidence="4" key="1">
    <citation type="submission" date="2020-03" db="EMBL/GenBank/DDBJ databases">
        <title>Site-based positive gene gene selection in Geosmithia morbida across the United States reveals a broad range of putative effectors and factors for local host and environmental adapation.</title>
        <authorList>
            <person name="Onufrak A."/>
            <person name="Murdoch R.W."/>
            <person name="Gazis R."/>
            <person name="Huff M."/>
            <person name="Staton M."/>
            <person name="Klingeman W."/>
            <person name="Hadziabdic D."/>
        </authorList>
    </citation>
    <scope>NUCLEOTIDE SEQUENCE</scope>
    <source>
        <strain evidence="4">1262</strain>
    </source>
</reference>
<keyword evidence="3" id="KW-0812">Transmembrane</keyword>
<keyword evidence="3" id="KW-1133">Transmembrane helix</keyword>
<organism evidence="4 5">
    <name type="scientific">Geosmithia morbida</name>
    <dbReference type="NCBI Taxonomy" id="1094350"/>
    <lineage>
        <taxon>Eukaryota</taxon>
        <taxon>Fungi</taxon>
        <taxon>Dikarya</taxon>
        <taxon>Ascomycota</taxon>
        <taxon>Pezizomycotina</taxon>
        <taxon>Sordariomycetes</taxon>
        <taxon>Hypocreomycetidae</taxon>
        <taxon>Hypocreales</taxon>
        <taxon>Bionectriaceae</taxon>
        <taxon>Geosmithia</taxon>
    </lineage>
</organism>
<evidence type="ECO:0000256" key="3">
    <source>
        <dbReference type="SAM" id="Phobius"/>
    </source>
</evidence>
<evidence type="ECO:0000313" key="5">
    <source>
        <dbReference type="Proteomes" id="UP000749293"/>
    </source>
</evidence>
<dbReference type="InterPro" id="IPR002110">
    <property type="entry name" value="Ankyrin_rpt"/>
</dbReference>
<feature type="transmembrane region" description="Helical" evidence="3">
    <location>
        <begin position="403"/>
        <end position="425"/>
    </location>
</feature>
<evidence type="ECO:0000256" key="2">
    <source>
        <dbReference type="ARBA" id="ARBA00023043"/>
    </source>
</evidence>
<keyword evidence="1" id="KW-0677">Repeat</keyword>
<evidence type="ECO:0000256" key="1">
    <source>
        <dbReference type="ARBA" id="ARBA00022737"/>
    </source>
</evidence>
<dbReference type="Gene3D" id="1.25.40.20">
    <property type="entry name" value="Ankyrin repeat-containing domain"/>
    <property type="match status" value="2"/>
</dbReference>
<protein>
    <submittedName>
        <fullName evidence="4">Ankyrin</fullName>
    </submittedName>
</protein>
<dbReference type="GeneID" id="55966878"/>
<dbReference type="PANTHER" id="PTHR24198:SF165">
    <property type="entry name" value="ANKYRIN REPEAT-CONTAINING PROTEIN-RELATED"/>
    <property type="match status" value="1"/>
</dbReference>
<accession>A0A9P4Z3M2</accession>
<dbReference type="SMART" id="SM00248">
    <property type="entry name" value="ANK"/>
    <property type="match status" value="3"/>
</dbReference>
<keyword evidence="3" id="KW-0472">Membrane</keyword>
<dbReference type="SUPFAM" id="SSF48403">
    <property type="entry name" value="Ankyrin repeat"/>
    <property type="match status" value="1"/>
</dbReference>
<gene>
    <name evidence="4" type="ORF">GMORB2_0648</name>
</gene>
<dbReference type="InterPro" id="IPR036770">
    <property type="entry name" value="Ankyrin_rpt-contain_sf"/>
</dbReference>
<keyword evidence="5" id="KW-1185">Reference proteome</keyword>
<dbReference type="Proteomes" id="UP000749293">
    <property type="component" value="Unassembled WGS sequence"/>
</dbReference>
<evidence type="ECO:0000313" key="4">
    <source>
        <dbReference type="EMBL" id="KAF4126911.1"/>
    </source>
</evidence>
<dbReference type="PANTHER" id="PTHR24198">
    <property type="entry name" value="ANKYRIN REPEAT AND PROTEIN KINASE DOMAIN-CONTAINING PROTEIN"/>
    <property type="match status" value="1"/>
</dbReference>
<sequence>MCERMVPMAAFLIKNGADISSRDKEGQTPCSLIFKSEHGSGFLEDMLYSRINIVVFQNFVDIDRLLVSSIARSRREVCSRLDAETRDMRTPRSISSDMRPHFDRMIELTPEEQTRWIMDATPQDRVTFMHTICSYGTLDMARPFIESGIDLDETYGNNDEDMAYIRQRAARSGNIDIVMALMKRGAKLDQTEHYLTGNQICTSVLDELIQRWGFIRDGQGVDGKMAPSANKSEEDMDALMVATYWDVAHHPIHQILLDHGQGRRDGQRPRTWSEKLLGSPFIEAVKNERRCLERYLEHRLGVEVEDGLGCTAALYAVDMADVEALRLLTKHGANLVRRTGCGLAPFELAASNLDASTHDSSPVAGDLLSNPRVITQAQDQCVHDLVMRATRGMRPIDVEERRSTYLATLILIGSLMLFLWTHYAYTHQPVSASPLSL</sequence>
<dbReference type="RefSeq" id="XP_035325563.1">
    <property type="nucleotide sequence ID" value="XM_035462633.1"/>
</dbReference>
<keyword evidence="2" id="KW-0040">ANK repeat</keyword>
<comment type="caution">
    <text evidence="4">The sequence shown here is derived from an EMBL/GenBank/DDBJ whole genome shotgun (WGS) entry which is preliminary data.</text>
</comment>